<dbReference type="STRING" id="871651.SAMN05421688_0867"/>
<evidence type="ECO:0000313" key="1">
    <source>
        <dbReference type="EMBL" id="SFA78517.1"/>
    </source>
</evidence>
<gene>
    <name evidence="1" type="ORF">SAMN05421688_0867</name>
</gene>
<dbReference type="OrthoDB" id="626916at2"/>
<dbReference type="AlphaFoldDB" id="A0A1I0VR60"/>
<dbReference type="RefSeq" id="WP_092060886.1">
    <property type="nucleotide sequence ID" value="NZ_FOJU01000001.1"/>
</dbReference>
<name>A0A1I0VR60_9RHOB</name>
<reference evidence="1 2" key="1">
    <citation type="submission" date="2016-10" db="EMBL/GenBank/DDBJ databases">
        <authorList>
            <person name="de Groot N.N."/>
        </authorList>
    </citation>
    <scope>NUCLEOTIDE SEQUENCE [LARGE SCALE GENOMIC DNA]</scope>
    <source>
        <strain evidence="1 2">DSM 29316</strain>
    </source>
</reference>
<organism evidence="1 2">
    <name type="scientific">Poseidonocella pacifica</name>
    <dbReference type="NCBI Taxonomy" id="871651"/>
    <lineage>
        <taxon>Bacteria</taxon>
        <taxon>Pseudomonadati</taxon>
        <taxon>Pseudomonadota</taxon>
        <taxon>Alphaproteobacteria</taxon>
        <taxon>Rhodobacterales</taxon>
        <taxon>Roseobacteraceae</taxon>
        <taxon>Poseidonocella</taxon>
    </lineage>
</organism>
<accession>A0A1I0VR60</accession>
<proteinExistence type="predicted"/>
<evidence type="ECO:0000313" key="2">
    <source>
        <dbReference type="Proteomes" id="UP000198796"/>
    </source>
</evidence>
<evidence type="ECO:0008006" key="3">
    <source>
        <dbReference type="Google" id="ProtNLM"/>
    </source>
</evidence>
<dbReference type="EMBL" id="FOJU01000001">
    <property type="protein sequence ID" value="SFA78517.1"/>
    <property type="molecule type" value="Genomic_DNA"/>
</dbReference>
<protein>
    <recommendedName>
        <fullName evidence="3">Phage tail protein (Tail_P2_I)</fullName>
    </recommendedName>
</protein>
<keyword evidence="2" id="KW-1185">Reference proteome</keyword>
<dbReference type="Proteomes" id="UP000198796">
    <property type="component" value="Unassembled WGS sequence"/>
</dbReference>
<sequence length="771" mass="82601">MASPRQPLYDRLPEIYRIKDAEQFPAGQLAAFLGILDELPAGMRDNIEALYNDQFVETCADWVVPYIADLLGTSHLSGEPWTLRADVARTVFHRRRKGTLGAIESLVFTLSGWAAQAVELRDRMVWTQHLNHQRPDAGGIPPLTLRRSLGSAVRGGTVALRDPAALAFLGGPFDTFAHVADFRPGQIGVPRYNLPNLGIFLWRLEDYTVPVADPGLIAAQAVAGVGPGEAAAVVRCIVHPQADPMVLFNTHRYRMADTPPNLSHPDQVPGPMPWPRLTSAAEHGNPAAYVAVAPYAAGTLPDAPGAAANGLTLHVIDTVVPPEPAELPPAERWTFRGANLCAWEDGLSPPLAEYEIAIDPDRGRVLFGLSTLATEAQPLADGLFISHTYGFSGPTGAHPVPRPPVTPTASIDRTMGVNALEGALTNIHQATAPTIIEIQDSATYTLDLAAVAGTENVGGVLSLRLAQPLTLRAATGQRPVIRLERPLRLRPHDLTNVAAVDALTVTLEGLYITWDRSAADFAAISTPLVARAAVNRLRLDGTTLDPGGSWQLDETRLPSRPGLALTGDYDFAAADFDAFTQVPEIVLHRSVTGAVLAEESAYSLDVTDSIIDAGSGVGDAAPELAIGSLSDPADGYGPALRLSGLTCFGTARVASVTGAGGIWLHPLRAHDTQQGCLRFSALSGSDDRLPPHHGCIFGPGLDVSFTDDRFGLAGYAQLRQRSDPRLLEQGPGRDEMGAFGYLRTTHKWKNINIRFREYMPVGIRPIRIPVT</sequence>